<dbReference type="EMBL" id="CP054056">
    <property type="protein sequence ID" value="QKJ25051.1"/>
    <property type="molecule type" value="Genomic_DNA"/>
</dbReference>
<reference evidence="12 13" key="1">
    <citation type="submission" date="2020-05" db="EMBL/GenBank/DDBJ databases">
        <title>Aquirufa sp. strain 15G-AUS-rot a new Aquirufa species.</title>
        <authorList>
            <person name="Pitt A."/>
            <person name="Hahn M.W."/>
        </authorList>
    </citation>
    <scope>NUCLEOTIDE SEQUENCE [LARGE SCALE GENOMIC DNA]</scope>
    <source>
        <strain evidence="12 13">15G-AUS-rot</strain>
    </source>
</reference>
<dbReference type="PANTHER" id="PTHR43532:SF1">
    <property type="entry name" value="GLUCOSE-1-PHOSPHATE THYMIDYLYLTRANSFERASE 1"/>
    <property type="match status" value="1"/>
</dbReference>
<dbReference type="InterPro" id="IPR005835">
    <property type="entry name" value="NTP_transferase_dom"/>
</dbReference>
<keyword evidence="6 10" id="KW-0548">Nucleotidyltransferase</keyword>
<evidence type="ECO:0000256" key="9">
    <source>
        <dbReference type="ARBA" id="ARBA00049336"/>
    </source>
</evidence>
<dbReference type="RefSeq" id="WP_173493348.1">
    <property type="nucleotide sequence ID" value="NZ_CP054056.1"/>
</dbReference>
<feature type="domain" description="Nucleotidyl transferase" evidence="11">
    <location>
        <begin position="3"/>
        <end position="236"/>
    </location>
</feature>
<evidence type="ECO:0000256" key="5">
    <source>
        <dbReference type="ARBA" id="ARBA00022679"/>
    </source>
</evidence>
<comment type="function">
    <text evidence="10">Catalyzes the formation of dTDP-glucose, from dTTP and glucose 1-phosphate, as well as its pyrophosphorolysis.</text>
</comment>
<comment type="cofactor">
    <cofactor evidence="1">
        <name>Mg(2+)</name>
        <dbReference type="ChEBI" id="CHEBI:18420"/>
    </cofactor>
</comment>
<dbReference type="AlphaFoldDB" id="A0A7D4TIQ8"/>
<accession>A0A7D4TIQ8</accession>
<dbReference type="FunFam" id="3.90.550.10:FF:000023">
    <property type="entry name" value="Glucose-1-phosphate thymidylyltransferase"/>
    <property type="match status" value="1"/>
</dbReference>
<dbReference type="Gene3D" id="3.90.550.10">
    <property type="entry name" value="Spore Coat Polysaccharide Biosynthesis Protein SpsA, Chain A"/>
    <property type="match status" value="1"/>
</dbReference>
<comment type="similarity">
    <text evidence="2 10">Belongs to the glucose-1-phosphate thymidylyltransferase family.</text>
</comment>
<proteinExistence type="inferred from homology"/>
<dbReference type="SUPFAM" id="SSF53448">
    <property type="entry name" value="Nucleotide-diphospho-sugar transferases"/>
    <property type="match status" value="1"/>
</dbReference>
<evidence type="ECO:0000256" key="7">
    <source>
        <dbReference type="ARBA" id="ARBA00022723"/>
    </source>
</evidence>
<evidence type="ECO:0000256" key="1">
    <source>
        <dbReference type="ARBA" id="ARBA00001946"/>
    </source>
</evidence>
<sequence>MRGIILAGGSGTRLHPLTIAVSKQLLPVYNKPMVYYPLSTLILAGARQIMIITSPRDVSSFRDLLGDGSDLGIELLYKIQDEPRGIAEGLLLSADFADGEPTALILGDNIFYGAGVGETLETYSKKEGATILVQSVTDPERYGVIELRSDGSVKSLAEKPPAPKSNLAITGLYFLDGTAAERAKLLKPSDRGELEIVDVLNSYLHDGLLEARVLPRGTAWLDTGTFDSMSMASEFVRVVEQRQGFKISAPEEIAFRLGLIDSEQLIKLAEKYSKSDYGVYLRSLIG</sequence>
<dbReference type="KEGG" id="aqg:HRU87_02295"/>
<dbReference type="GO" id="GO:0000271">
    <property type="term" value="P:polysaccharide biosynthetic process"/>
    <property type="evidence" value="ECO:0007669"/>
    <property type="project" value="UniProtKB-ARBA"/>
</dbReference>
<dbReference type="GO" id="GO:0019318">
    <property type="term" value="P:hexose metabolic process"/>
    <property type="evidence" value="ECO:0007669"/>
    <property type="project" value="UniProtKB-ARBA"/>
</dbReference>
<dbReference type="NCBIfam" id="TIGR01207">
    <property type="entry name" value="rmlA"/>
    <property type="match status" value="1"/>
</dbReference>
<keyword evidence="5 10" id="KW-0808">Transferase</keyword>
<evidence type="ECO:0000256" key="4">
    <source>
        <dbReference type="ARBA" id="ARBA00017654"/>
    </source>
</evidence>
<evidence type="ECO:0000313" key="13">
    <source>
        <dbReference type="Proteomes" id="UP000501003"/>
    </source>
</evidence>
<dbReference type="Pfam" id="PF00483">
    <property type="entry name" value="NTP_transferase"/>
    <property type="match status" value="1"/>
</dbReference>
<dbReference type="EC" id="2.7.7.24" evidence="3 10"/>
<evidence type="ECO:0000259" key="11">
    <source>
        <dbReference type="Pfam" id="PF00483"/>
    </source>
</evidence>
<evidence type="ECO:0000256" key="6">
    <source>
        <dbReference type="ARBA" id="ARBA00022695"/>
    </source>
</evidence>
<evidence type="ECO:0000256" key="10">
    <source>
        <dbReference type="RuleBase" id="RU003706"/>
    </source>
</evidence>
<evidence type="ECO:0000256" key="8">
    <source>
        <dbReference type="ARBA" id="ARBA00022842"/>
    </source>
</evidence>
<evidence type="ECO:0000256" key="3">
    <source>
        <dbReference type="ARBA" id="ARBA00012461"/>
    </source>
</evidence>
<keyword evidence="7 10" id="KW-0479">Metal-binding</keyword>
<keyword evidence="13" id="KW-1185">Reference proteome</keyword>
<dbReference type="InterPro" id="IPR005907">
    <property type="entry name" value="G1P_thy_trans_s"/>
</dbReference>
<dbReference type="InterPro" id="IPR029044">
    <property type="entry name" value="Nucleotide-diphossugar_trans"/>
</dbReference>
<evidence type="ECO:0000256" key="2">
    <source>
        <dbReference type="ARBA" id="ARBA00010480"/>
    </source>
</evidence>
<evidence type="ECO:0000313" key="12">
    <source>
        <dbReference type="EMBL" id="QKJ25051.1"/>
    </source>
</evidence>
<name>A0A7D4TIQ8_9MICO</name>
<organism evidence="12 13">
    <name type="scientific">Aquiluna borgnonia</name>
    <dbReference type="NCBI Taxonomy" id="2499157"/>
    <lineage>
        <taxon>Bacteria</taxon>
        <taxon>Bacillati</taxon>
        <taxon>Actinomycetota</taxon>
        <taxon>Actinomycetes</taxon>
        <taxon>Micrococcales</taxon>
        <taxon>Microbacteriaceae</taxon>
        <taxon>Luna cluster</taxon>
        <taxon>Luna-1 subcluster</taxon>
        <taxon>Aquiluna</taxon>
    </lineage>
</organism>
<gene>
    <name evidence="12" type="primary">rfbA</name>
    <name evidence="12" type="ORF">HRU87_02295</name>
</gene>
<keyword evidence="8 10" id="KW-0460">Magnesium</keyword>
<dbReference type="GO" id="GO:0008879">
    <property type="term" value="F:glucose-1-phosphate thymidylyltransferase activity"/>
    <property type="evidence" value="ECO:0007669"/>
    <property type="project" value="UniProtKB-EC"/>
</dbReference>
<comment type="catalytic activity">
    <reaction evidence="9 10">
        <text>dTTP + alpha-D-glucose 1-phosphate + H(+) = dTDP-alpha-D-glucose + diphosphate</text>
        <dbReference type="Rhea" id="RHEA:15225"/>
        <dbReference type="ChEBI" id="CHEBI:15378"/>
        <dbReference type="ChEBI" id="CHEBI:33019"/>
        <dbReference type="ChEBI" id="CHEBI:37568"/>
        <dbReference type="ChEBI" id="CHEBI:57477"/>
        <dbReference type="ChEBI" id="CHEBI:58601"/>
        <dbReference type="EC" id="2.7.7.24"/>
    </reaction>
</comment>
<dbReference type="PANTHER" id="PTHR43532">
    <property type="entry name" value="GLUCOSE-1-PHOSPHATE THYMIDYLYLTRANSFERASE"/>
    <property type="match status" value="1"/>
</dbReference>
<protein>
    <recommendedName>
        <fullName evidence="4 10">Glucose-1-phosphate thymidylyltransferase</fullName>
        <ecNumber evidence="3 10">2.7.7.24</ecNumber>
    </recommendedName>
</protein>
<dbReference type="Proteomes" id="UP000501003">
    <property type="component" value="Chromosome"/>
</dbReference>
<dbReference type="GO" id="GO:0046872">
    <property type="term" value="F:metal ion binding"/>
    <property type="evidence" value="ECO:0007669"/>
    <property type="project" value="UniProtKB-KW"/>
</dbReference>